<comment type="caution">
    <text evidence="1">The sequence shown here is derived from an EMBL/GenBank/DDBJ whole genome shotgun (WGS) entry which is preliminary data.</text>
</comment>
<evidence type="ECO:0000313" key="2">
    <source>
        <dbReference type="Proteomes" id="UP000440498"/>
    </source>
</evidence>
<dbReference type="RefSeq" id="WP_152840884.1">
    <property type="nucleotide sequence ID" value="NZ_WHUG01000015.1"/>
</dbReference>
<keyword evidence="2" id="KW-1185">Reference proteome</keyword>
<name>A0A6A7N9S6_9BURK</name>
<accession>A0A6A7N9S6</accession>
<dbReference type="EMBL" id="WHUG01000015">
    <property type="protein sequence ID" value="MQA41678.1"/>
    <property type="molecule type" value="Genomic_DNA"/>
</dbReference>
<protein>
    <submittedName>
        <fullName evidence="1">Uncharacterized protein</fullName>
    </submittedName>
</protein>
<dbReference type="AlphaFoldDB" id="A0A6A7N9S6"/>
<sequence>MRLAEHFIPDSDLARLDAAAADIDTVWQRLAQQGYALPCLFFEFFRQCDAGEFDVDSRRLYYRECVREMFTCQFAQWMPAIRRQLHLYYRSAQLDGLDDDGVAGSAPAQHLRRVVARYDRFFQSAAEADRLLFHAYIEAMSLLKQQEMARLFSQRPELLDLGAESFAAVKRSMTQLLAGSGFTHDLRRSKRGVHAFSLQLVSGETDLVFSVAGSKPFDAVWRCEIGVVKRTMQQAFAAPASLYPDFPVMLDLSQLIPQSYRYLQHDNDHRAMRFGLVFLATAMTVLGAHLNAHGQG</sequence>
<gene>
    <name evidence="1" type="ORF">GEV02_26380</name>
</gene>
<dbReference type="Proteomes" id="UP000440498">
    <property type="component" value="Unassembled WGS sequence"/>
</dbReference>
<proteinExistence type="predicted"/>
<evidence type="ECO:0000313" key="1">
    <source>
        <dbReference type="EMBL" id="MQA41678.1"/>
    </source>
</evidence>
<reference evidence="1 2" key="1">
    <citation type="submission" date="2019-10" db="EMBL/GenBank/DDBJ databases">
        <title>Two novel species isolated from a subtropical stream in China.</title>
        <authorList>
            <person name="Lu H."/>
        </authorList>
    </citation>
    <scope>NUCLEOTIDE SEQUENCE [LARGE SCALE GENOMIC DNA]</scope>
    <source>
        <strain evidence="1 2">FT29W</strain>
    </source>
</reference>
<organism evidence="1 2">
    <name type="scientific">Rugamonas aquatica</name>
    <dbReference type="NCBI Taxonomy" id="2743357"/>
    <lineage>
        <taxon>Bacteria</taxon>
        <taxon>Pseudomonadati</taxon>
        <taxon>Pseudomonadota</taxon>
        <taxon>Betaproteobacteria</taxon>
        <taxon>Burkholderiales</taxon>
        <taxon>Oxalobacteraceae</taxon>
        <taxon>Telluria group</taxon>
        <taxon>Rugamonas</taxon>
    </lineage>
</organism>